<dbReference type="EMBL" id="VMNF01000007">
    <property type="protein sequence ID" value="TXC04414.1"/>
    <property type="molecule type" value="Genomic_DNA"/>
</dbReference>
<proteinExistence type="predicted"/>
<dbReference type="Proteomes" id="UP000321331">
    <property type="component" value="Unassembled WGS sequence"/>
</dbReference>
<gene>
    <name evidence="1" type="ORF">FocTR4_00000890</name>
</gene>
<accession>A0A5C6T207</accession>
<sequence>MSPDAAGGVIDTRVWGTGQSTSLSGALCARLHCADDDKISWIRYHDANKSLVWKPNAEAVNATTSERAAIIGSMGSRILSTQLSPSSLAYCTWAEA</sequence>
<protein>
    <submittedName>
        <fullName evidence="1">Uncharacterized protein</fullName>
    </submittedName>
</protein>
<reference evidence="1 2" key="1">
    <citation type="submission" date="2019-07" db="EMBL/GenBank/DDBJ databases">
        <title>The First High-Quality Draft Genome Sequence of the Causal Agent of the Current Panama Disease Epidemic.</title>
        <authorList>
            <person name="Warmington R.J."/>
            <person name="Kay W."/>
            <person name="Jeffries A."/>
            <person name="Bebber D."/>
            <person name="Moore K."/>
            <person name="Studholme D.J."/>
        </authorList>
    </citation>
    <scope>NUCLEOTIDE SEQUENCE [LARGE SCALE GENOMIC DNA]</scope>
    <source>
        <strain evidence="1 2">TR4</strain>
    </source>
</reference>
<comment type="caution">
    <text evidence="1">The sequence shown here is derived from an EMBL/GenBank/DDBJ whole genome shotgun (WGS) entry which is preliminary data.</text>
</comment>
<name>A0A5C6T207_FUSOC</name>
<organism evidence="1 2">
    <name type="scientific">Fusarium oxysporum f. sp. cubense</name>
    <dbReference type="NCBI Taxonomy" id="61366"/>
    <lineage>
        <taxon>Eukaryota</taxon>
        <taxon>Fungi</taxon>
        <taxon>Dikarya</taxon>
        <taxon>Ascomycota</taxon>
        <taxon>Pezizomycotina</taxon>
        <taxon>Sordariomycetes</taxon>
        <taxon>Hypocreomycetidae</taxon>
        <taxon>Hypocreales</taxon>
        <taxon>Nectriaceae</taxon>
        <taxon>Fusarium</taxon>
        <taxon>Fusarium oxysporum species complex</taxon>
    </lineage>
</organism>
<evidence type="ECO:0000313" key="2">
    <source>
        <dbReference type="Proteomes" id="UP000321331"/>
    </source>
</evidence>
<dbReference type="AlphaFoldDB" id="A0A5C6T207"/>
<evidence type="ECO:0000313" key="1">
    <source>
        <dbReference type="EMBL" id="TXC04414.1"/>
    </source>
</evidence>